<evidence type="ECO:0000256" key="1">
    <source>
        <dbReference type="ARBA" id="ARBA00022443"/>
    </source>
</evidence>
<reference evidence="6" key="3">
    <citation type="journal article" date="2014" name="Nature">
        <title>Elephant shark genome provides unique insights into gnathostome evolution.</title>
        <authorList>
            <consortium name="International Elephant Shark Genome Sequencing Consortium"/>
            <person name="Venkatesh B."/>
            <person name="Lee A.P."/>
            <person name="Ravi V."/>
            <person name="Maurya A.K."/>
            <person name="Lian M.M."/>
            <person name="Swann J.B."/>
            <person name="Ohta Y."/>
            <person name="Flajnik M.F."/>
            <person name="Sutoh Y."/>
            <person name="Kasahara M."/>
            <person name="Hoon S."/>
            <person name="Gangu V."/>
            <person name="Roy S.W."/>
            <person name="Irimia M."/>
            <person name="Korzh V."/>
            <person name="Kondrychyn I."/>
            <person name="Lim Z.W."/>
            <person name="Tay B.H."/>
            <person name="Tohari S."/>
            <person name="Kong K.W."/>
            <person name="Ho S."/>
            <person name="Lorente-Galdos B."/>
            <person name="Quilez J."/>
            <person name="Marques-Bonet T."/>
            <person name="Raney B.J."/>
            <person name="Ingham P.W."/>
            <person name="Tay A."/>
            <person name="Hillier L.W."/>
            <person name="Minx P."/>
            <person name="Boehm T."/>
            <person name="Wilson R.K."/>
            <person name="Brenner S."/>
            <person name="Warren W.C."/>
        </authorList>
    </citation>
    <scope>NUCLEOTIDE SEQUENCE [LARGE SCALE GENOMIC DNA]</scope>
</reference>
<dbReference type="SUPFAM" id="SSF48065">
    <property type="entry name" value="DBL homology domain (DH-domain)"/>
    <property type="match status" value="1"/>
</dbReference>
<dbReference type="GO" id="GO:0005085">
    <property type="term" value="F:guanyl-nucleotide exchange factor activity"/>
    <property type="evidence" value="ECO:0007669"/>
    <property type="project" value="InterPro"/>
</dbReference>
<dbReference type="Gene3D" id="1.20.900.10">
    <property type="entry name" value="Dbl homology (DH) domain"/>
    <property type="match status" value="1"/>
</dbReference>
<dbReference type="CTD" id="389337"/>
<evidence type="ECO:0000259" key="4">
    <source>
        <dbReference type="PROSITE" id="PS50010"/>
    </source>
</evidence>
<dbReference type="SUPFAM" id="SSF103657">
    <property type="entry name" value="BAR/IMD domain-like"/>
    <property type="match status" value="1"/>
</dbReference>
<dbReference type="FunFam" id="2.30.30.40:FF:000177">
    <property type="entry name" value="Rho guanine nucleotide exchange factor (GEF) 37"/>
    <property type="match status" value="1"/>
</dbReference>
<dbReference type="STRING" id="7868.ENSCMIP00000048135"/>
<name>A0A4W3KJA4_CALMI</name>
<reference evidence="6" key="1">
    <citation type="journal article" date="2006" name="Science">
        <title>Ancient noncoding elements conserved in the human genome.</title>
        <authorList>
            <person name="Venkatesh B."/>
            <person name="Kirkness E.F."/>
            <person name="Loh Y.H."/>
            <person name="Halpern A.L."/>
            <person name="Lee A.P."/>
            <person name="Johnson J."/>
            <person name="Dandona N."/>
            <person name="Viswanathan L.D."/>
            <person name="Tay A."/>
            <person name="Venter J.C."/>
            <person name="Strausberg R.L."/>
            <person name="Brenner S."/>
        </authorList>
    </citation>
    <scope>NUCLEOTIDE SEQUENCE [LARGE SCALE GENOMIC DNA]</scope>
</reference>
<dbReference type="GeneID" id="103186937"/>
<dbReference type="PRINTS" id="PR01887">
    <property type="entry name" value="SPECTRNALPHA"/>
</dbReference>
<reference evidence="5" key="4">
    <citation type="submission" date="2025-08" db="UniProtKB">
        <authorList>
            <consortium name="Ensembl"/>
        </authorList>
    </citation>
    <scope>IDENTIFICATION</scope>
</reference>
<dbReference type="Pfam" id="PF00621">
    <property type="entry name" value="RhoGEF"/>
    <property type="match status" value="1"/>
</dbReference>
<proteinExistence type="predicted"/>
<dbReference type="OrthoDB" id="6244550at2759"/>
<organism evidence="5 6">
    <name type="scientific">Callorhinchus milii</name>
    <name type="common">Ghost shark</name>
    <dbReference type="NCBI Taxonomy" id="7868"/>
    <lineage>
        <taxon>Eukaryota</taxon>
        <taxon>Metazoa</taxon>
        <taxon>Chordata</taxon>
        <taxon>Craniata</taxon>
        <taxon>Vertebrata</taxon>
        <taxon>Chondrichthyes</taxon>
        <taxon>Holocephali</taxon>
        <taxon>Chimaeriformes</taxon>
        <taxon>Callorhinchidae</taxon>
        <taxon>Callorhinchus</taxon>
    </lineage>
</organism>
<evidence type="ECO:0000313" key="6">
    <source>
        <dbReference type="Proteomes" id="UP000314986"/>
    </source>
</evidence>
<dbReference type="PROSITE" id="PS50010">
    <property type="entry name" value="DH_2"/>
    <property type="match status" value="1"/>
</dbReference>
<dbReference type="PANTHER" id="PTHR22834">
    <property type="entry name" value="NUCLEAR FUSION PROTEIN FUS2"/>
    <property type="match status" value="1"/>
</dbReference>
<dbReference type="GO" id="GO:0005737">
    <property type="term" value="C:cytoplasm"/>
    <property type="evidence" value="ECO:0007669"/>
    <property type="project" value="TreeGrafter"/>
</dbReference>
<dbReference type="OMA" id="FLCFRPH"/>
<dbReference type="InterPro" id="IPR035899">
    <property type="entry name" value="DBL_dom_sf"/>
</dbReference>
<feature type="domain" description="SH3" evidence="3">
    <location>
        <begin position="503"/>
        <end position="566"/>
    </location>
</feature>
<dbReference type="SMART" id="SM00325">
    <property type="entry name" value="RhoGEF"/>
    <property type="match status" value="1"/>
</dbReference>
<keyword evidence="1 2" id="KW-0728">SH3 domain</keyword>
<evidence type="ECO:0000259" key="3">
    <source>
        <dbReference type="PROSITE" id="PS50002"/>
    </source>
</evidence>
<evidence type="ECO:0008006" key="7">
    <source>
        <dbReference type="Google" id="ProtNLM"/>
    </source>
</evidence>
<dbReference type="InterPro" id="IPR036028">
    <property type="entry name" value="SH3-like_dom_sf"/>
</dbReference>
<dbReference type="InterPro" id="IPR027267">
    <property type="entry name" value="AH/BAR_dom_sf"/>
</dbReference>
<dbReference type="InterPro" id="IPR051492">
    <property type="entry name" value="Dynamin-Rho_GEF"/>
</dbReference>
<dbReference type="Pfam" id="PF07653">
    <property type="entry name" value="SH3_2"/>
    <property type="match status" value="1"/>
</dbReference>
<dbReference type="Ensembl" id="ENSCMIT00000048809.1">
    <property type="protein sequence ID" value="ENSCMIP00000048135.1"/>
    <property type="gene ID" value="ENSCMIG00000019686.1"/>
</dbReference>
<feature type="domain" description="SH3" evidence="3">
    <location>
        <begin position="604"/>
        <end position="669"/>
    </location>
</feature>
<dbReference type="SUPFAM" id="SSF50044">
    <property type="entry name" value="SH3-domain"/>
    <property type="match status" value="2"/>
</dbReference>
<evidence type="ECO:0000313" key="5">
    <source>
        <dbReference type="Ensembl" id="ENSCMIP00000048135.1"/>
    </source>
</evidence>
<dbReference type="Pfam" id="PF00018">
    <property type="entry name" value="SH3_1"/>
    <property type="match status" value="1"/>
</dbReference>
<feature type="domain" description="DH" evidence="4">
    <location>
        <begin position="23"/>
        <end position="209"/>
    </location>
</feature>
<reference evidence="5" key="5">
    <citation type="submission" date="2025-09" db="UniProtKB">
        <authorList>
            <consortium name="Ensembl"/>
        </authorList>
    </citation>
    <scope>IDENTIFICATION</scope>
</reference>
<dbReference type="InterPro" id="IPR000219">
    <property type="entry name" value="DH_dom"/>
</dbReference>
<dbReference type="Proteomes" id="UP000314986">
    <property type="component" value="Unassembled WGS sequence"/>
</dbReference>
<dbReference type="Gene3D" id="1.20.1270.60">
    <property type="entry name" value="Arfaptin homology (AH) domain/BAR domain"/>
    <property type="match status" value="1"/>
</dbReference>
<dbReference type="GeneTree" id="ENSGT00950000183088"/>
<dbReference type="AlphaFoldDB" id="A0A4W3KJA4"/>
<sequence length="687" mass="79008">MDDSAIYEEVISDFMHPDKQLQKQMNVIEELLTTERSYAGLLQVCGTDIRQHLESKQLGLDLDGLFLNTEEVQRLASELVTQLEAVSGKPDQILLISNVFLTYKPQLEETYKEYCVNYPNTILLESIYKKDEKIRTEISETLKTFEHLIGTCQTRELSFFLVKPVQRIGKYPLLLKSLLESTPTSDEGYMALEKATRAMEEINHNINEYKRRKEVASKYGKMETLSIRDKLNRINKHSIAKKASRLSRVIKHETGILPKVEDKDYNDLVETFNMLEKCVAALKESTANYITNLEHFHSLRPYRGPFELVKEHHTLCYQEFVNSLHQQTIPGFKERLQTMVHKPLCLLQTLFARPQQLMRKHYDKMLDYEKIQEKLREESSVSYEEKAESQTYQAIHSLLLTELPRFNTIVIQLLTQILQATLAIHRDMASSTLQLTNQHLHQFPLSDAALRGFWQQTEETLQASNTKLSKFIETFDSNKEYLAEEPLSPLAERTLEKLIKKYSPEKIYQLTSNVSGSRNMELSLHRGDFVALLQARDTKQNKNRWLMDTGGQRGYVPAGKLRPYQTPTQPNSFLSATCSAPGDVDQRIRSRSCSFLEPPVLPLIPATQYQVFAAYEFIARGPNEVTLQQGQMVTVLEAHDKRGTNDWWLVKVNGRQGYAPSNHLVTRPVTGAGNPVGYNFHSQRPSI</sequence>
<dbReference type="SMART" id="SM00326">
    <property type="entry name" value="SH3"/>
    <property type="match status" value="2"/>
</dbReference>
<dbReference type="PANTHER" id="PTHR22834:SF9">
    <property type="entry name" value="RHO GUANINE NUCLEOTIDE EXCHANGE FACTOR 37"/>
    <property type="match status" value="1"/>
</dbReference>
<reference evidence="6" key="2">
    <citation type="journal article" date="2007" name="PLoS Biol.">
        <title>Survey sequencing and comparative analysis of the elephant shark (Callorhinchus milii) genome.</title>
        <authorList>
            <person name="Venkatesh B."/>
            <person name="Kirkness E.F."/>
            <person name="Loh Y.H."/>
            <person name="Halpern A.L."/>
            <person name="Lee A.P."/>
            <person name="Johnson J."/>
            <person name="Dandona N."/>
            <person name="Viswanathan L.D."/>
            <person name="Tay A."/>
            <person name="Venter J.C."/>
            <person name="Strausberg R.L."/>
            <person name="Brenner S."/>
        </authorList>
    </citation>
    <scope>NUCLEOTIDE SEQUENCE [LARGE SCALE GENOMIC DNA]</scope>
</reference>
<keyword evidence="6" id="KW-1185">Reference proteome</keyword>
<dbReference type="InParanoid" id="A0A4W3KJA4"/>
<accession>A0A4W3KJA4</accession>
<dbReference type="Gene3D" id="2.30.30.40">
    <property type="entry name" value="SH3 Domains"/>
    <property type="match status" value="2"/>
</dbReference>
<protein>
    <recommendedName>
        <fullName evidence="7">Rho guanine nucleotide exchange factor 37</fullName>
    </recommendedName>
</protein>
<evidence type="ECO:0000256" key="2">
    <source>
        <dbReference type="PROSITE-ProRule" id="PRU00192"/>
    </source>
</evidence>
<dbReference type="InterPro" id="IPR001452">
    <property type="entry name" value="SH3_domain"/>
</dbReference>
<dbReference type="KEGG" id="cmk:103186937"/>
<dbReference type="PROSITE" id="PS50002">
    <property type="entry name" value="SH3"/>
    <property type="match status" value="2"/>
</dbReference>
<gene>
    <name evidence="5" type="primary">arhgef37</name>
</gene>